<accession>A0ABN3V208</accession>
<proteinExistence type="predicted"/>
<name>A0ABN3V208_9ACTN</name>
<protein>
    <submittedName>
        <fullName evidence="1">Uncharacterized protein</fullName>
    </submittedName>
</protein>
<comment type="caution">
    <text evidence="1">The sequence shown here is derived from an EMBL/GenBank/DDBJ whole genome shotgun (WGS) entry which is preliminary data.</text>
</comment>
<evidence type="ECO:0000313" key="1">
    <source>
        <dbReference type="EMBL" id="GAA2775114.1"/>
    </source>
</evidence>
<evidence type="ECO:0000313" key="2">
    <source>
        <dbReference type="Proteomes" id="UP001501866"/>
    </source>
</evidence>
<reference evidence="1 2" key="1">
    <citation type="journal article" date="2019" name="Int. J. Syst. Evol. Microbiol.">
        <title>The Global Catalogue of Microorganisms (GCM) 10K type strain sequencing project: providing services to taxonomists for standard genome sequencing and annotation.</title>
        <authorList>
            <consortium name="The Broad Institute Genomics Platform"/>
            <consortium name="The Broad Institute Genome Sequencing Center for Infectious Disease"/>
            <person name="Wu L."/>
            <person name="Ma J."/>
        </authorList>
    </citation>
    <scope>NUCLEOTIDE SEQUENCE [LARGE SCALE GENOMIC DNA]</scope>
    <source>
        <strain evidence="1 2">JCM 9095</strain>
    </source>
</reference>
<dbReference type="EMBL" id="BAAAUH010000173">
    <property type="protein sequence ID" value="GAA2775114.1"/>
    <property type="molecule type" value="Genomic_DNA"/>
</dbReference>
<dbReference type="Proteomes" id="UP001501866">
    <property type="component" value="Unassembled WGS sequence"/>
</dbReference>
<keyword evidence="2" id="KW-1185">Reference proteome</keyword>
<gene>
    <name evidence="1" type="ORF">GCM10010451_68560</name>
</gene>
<organism evidence="1 2">
    <name type="scientific">Streptomyces virens</name>
    <dbReference type="NCBI Taxonomy" id="285572"/>
    <lineage>
        <taxon>Bacteria</taxon>
        <taxon>Bacillati</taxon>
        <taxon>Actinomycetota</taxon>
        <taxon>Actinomycetes</taxon>
        <taxon>Kitasatosporales</taxon>
        <taxon>Streptomycetaceae</taxon>
        <taxon>Streptomyces</taxon>
    </lineage>
</organism>
<sequence>MMIERELIKQGDKVAHKNFMVTGVVGRLEDKQAYVHWSTGEKAWYSIDRLEVVKDE</sequence>